<reference evidence="3 4" key="1">
    <citation type="journal article" date="2018" name="Evol. Lett.">
        <title>Horizontal gene cluster transfer increased hallucinogenic mushroom diversity.</title>
        <authorList>
            <person name="Reynolds H.T."/>
            <person name="Vijayakumar V."/>
            <person name="Gluck-Thaler E."/>
            <person name="Korotkin H.B."/>
            <person name="Matheny P.B."/>
            <person name="Slot J.C."/>
        </authorList>
    </citation>
    <scope>NUCLEOTIDE SEQUENCE [LARGE SCALE GENOMIC DNA]</scope>
    <source>
        <strain evidence="3 4">2629</strain>
    </source>
</reference>
<dbReference type="EMBL" id="NHTK01006088">
    <property type="protein sequence ID" value="PPQ64268.1"/>
    <property type="molecule type" value="Genomic_DNA"/>
</dbReference>
<feature type="compositionally biased region" description="Low complexity" evidence="1">
    <location>
        <begin position="54"/>
        <end position="76"/>
    </location>
</feature>
<evidence type="ECO:0000256" key="1">
    <source>
        <dbReference type="SAM" id="MobiDB-lite"/>
    </source>
</evidence>
<dbReference type="OrthoDB" id="72441at2759"/>
<feature type="domain" description="TECPR1-like DysF" evidence="2">
    <location>
        <begin position="121"/>
        <end position="233"/>
    </location>
</feature>
<dbReference type="STRING" id="181874.A0A409VBD9"/>
<proteinExistence type="predicted"/>
<feature type="region of interest" description="Disordered" evidence="1">
    <location>
        <begin position="246"/>
        <end position="274"/>
    </location>
</feature>
<gene>
    <name evidence="3" type="ORF">CVT24_008406</name>
</gene>
<sequence>MNDDQHFYSHIPKLIKDDDPVLANAARLKFIKKSRLSRFFKSTPQSSNRIRSKPSTLSLPPLEHTLSSSTSSSSSPNTPPIHDEAIINRVPLPDITDSPIPITLDGTRLTDDDIYSDRYEWAVVYENQRGLTAFSTPYYSSLSLLPSDPSPFTLPNAPLARSKQPPISLDNYPLPDGDWHWVSRCWMIDMRSDTGEVQYDGFEYNWMFRRHGWRARVGSFNAGGWVRRRRWVRLMVRSAKRADAFDTSRPATLASTSRGPTPSHSISNGKKAHRQSLTSSFLQPSVYSRSTGYTGHTDPWSQLHPDDVWLGEDPEADWQRCAKLMKHLGRDGRKLELWSLWLGVYHPDHKDKFIDTAQKGKEARRQKQWTEDDVPMPSEVTAQDILSKERVAIAPKEALLPVLKRHTASILQQLIYPESRAQFIKLLVQSDLMSEIKGQLPVLPSEIDFWSYAEGIGALMKPEAVDKPSSNASTTKPRSLLATSSAVLQASPVRFSASEGSTAIIRITPFKSSSNATTTSHLATDSFITDVD</sequence>
<protein>
    <recommendedName>
        <fullName evidence="2">TECPR1-like DysF domain-containing protein</fullName>
    </recommendedName>
</protein>
<evidence type="ECO:0000259" key="2">
    <source>
        <dbReference type="Pfam" id="PF06398"/>
    </source>
</evidence>
<accession>A0A409VBD9</accession>
<dbReference type="GO" id="GO:0005778">
    <property type="term" value="C:peroxisomal membrane"/>
    <property type="evidence" value="ECO:0007669"/>
    <property type="project" value="UniProtKB-ARBA"/>
</dbReference>
<dbReference type="InParanoid" id="A0A409VBD9"/>
<dbReference type="GO" id="GO:0007031">
    <property type="term" value="P:peroxisome organization"/>
    <property type="evidence" value="ECO:0007669"/>
    <property type="project" value="UniProtKB-ARBA"/>
</dbReference>
<comment type="caution">
    <text evidence="3">The sequence shown here is derived from an EMBL/GenBank/DDBJ whole genome shotgun (WGS) entry which is preliminary data.</text>
</comment>
<dbReference type="Pfam" id="PF06398">
    <property type="entry name" value="Pex24p"/>
    <property type="match status" value="1"/>
</dbReference>
<organism evidence="3 4">
    <name type="scientific">Panaeolus cyanescens</name>
    <dbReference type="NCBI Taxonomy" id="181874"/>
    <lineage>
        <taxon>Eukaryota</taxon>
        <taxon>Fungi</taxon>
        <taxon>Dikarya</taxon>
        <taxon>Basidiomycota</taxon>
        <taxon>Agaricomycotina</taxon>
        <taxon>Agaricomycetes</taxon>
        <taxon>Agaricomycetidae</taxon>
        <taxon>Agaricales</taxon>
        <taxon>Agaricineae</taxon>
        <taxon>Galeropsidaceae</taxon>
        <taxon>Panaeolus</taxon>
    </lineage>
</organism>
<feature type="compositionally biased region" description="Polar residues" evidence="1">
    <location>
        <begin position="249"/>
        <end position="268"/>
    </location>
</feature>
<evidence type="ECO:0000313" key="4">
    <source>
        <dbReference type="Proteomes" id="UP000284842"/>
    </source>
</evidence>
<dbReference type="Proteomes" id="UP000284842">
    <property type="component" value="Unassembled WGS sequence"/>
</dbReference>
<dbReference type="AlphaFoldDB" id="A0A409VBD9"/>
<feature type="region of interest" description="Disordered" evidence="1">
    <location>
        <begin position="42"/>
        <end position="83"/>
    </location>
</feature>
<evidence type="ECO:0000313" key="3">
    <source>
        <dbReference type="EMBL" id="PPQ64268.1"/>
    </source>
</evidence>
<keyword evidence="4" id="KW-1185">Reference proteome</keyword>
<name>A0A409VBD9_9AGAR</name>
<dbReference type="InterPro" id="IPR010482">
    <property type="entry name" value="TECPR1-like_DysF"/>
</dbReference>